<dbReference type="EMBL" id="JAWIIV010000011">
    <property type="protein sequence ID" value="MEC4720496.1"/>
    <property type="molecule type" value="Genomic_DNA"/>
</dbReference>
<dbReference type="RefSeq" id="WP_326507214.1">
    <property type="nucleotide sequence ID" value="NZ_JAWIIV010000011.1"/>
</dbReference>
<reference evidence="1 2" key="1">
    <citation type="submission" date="2023-10" db="EMBL/GenBank/DDBJ databases">
        <title>Noviherbaspirillum sp. CPCC 100848 genome assembly.</title>
        <authorList>
            <person name="Li X.Y."/>
            <person name="Fang X.M."/>
        </authorList>
    </citation>
    <scope>NUCLEOTIDE SEQUENCE [LARGE SCALE GENOMIC DNA]</scope>
    <source>
        <strain evidence="1 2">CPCC 100848</strain>
    </source>
</reference>
<evidence type="ECO:0000313" key="2">
    <source>
        <dbReference type="Proteomes" id="UP001352263"/>
    </source>
</evidence>
<keyword evidence="2" id="KW-1185">Reference proteome</keyword>
<accession>A0ABU6JA17</accession>
<proteinExistence type="predicted"/>
<protein>
    <submittedName>
        <fullName evidence="1">Uncharacterized protein</fullName>
    </submittedName>
</protein>
<dbReference type="Proteomes" id="UP001352263">
    <property type="component" value="Unassembled WGS sequence"/>
</dbReference>
<name>A0ABU6JA17_9BURK</name>
<evidence type="ECO:0000313" key="1">
    <source>
        <dbReference type="EMBL" id="MEC4720496.1"/>
    </source>
</evidence>
<organism evidence="1 2">
    <name type="scientific">Noviherbaspirillum album</name>
    <dbReference type="NCBI Taxonomy" id="3080276"/>
    <lineage>
        <taxon>Bacteria</taxon>
        <taxon>Pseudomonadati</taxon>
        <taxon>Pseudomonadota</taxon>
        <taxon>Betaproteobacteria</taxon>
        <taxon>Burkholderiales</taxon>
        <taxon>Oxalobacteraceae</taxon>
        <taxon>Noviherbaspirillum</taxon>
    </lineage>
</organism>
<sequence length="161" mass="18268">MLDIAVCKVSQCFASPTEKGADMFKNGTWVGAGRWLGKEQHPDRWPKPIAGQVIDFCDVRAWANTVHFPTSMPNAGAVMGVALKLQAQGTLDGITPVLWDFLTHRTVCWEQTQQLKLYSDDLSLWRAAKAQRLDQIHHPRRRKPRSLRDFLPENLQHLVLA</sequence>
<comment type="caution">
    <text evidence="1">The sequence shown here is derived from an EMBL/GenBank/DDBJ whole genome shotgun (WGS) entry which is preliminary data.</text>
</comment>
<gene>
    <name evidence="1" type="ORF">RY831_15140</name>
</gene>